<dbReference type="AlphaFoldDB" id="A0A069RAY7"/>
<reference evidence="1 2" key="1">
    <citation type="submission" date="2014-03" db="EMBL/GenBank/DDBJ databases">
        <title>Genome sequence of Clostridium litorale W6, DSM 5388.</title>
        <authorList>
            <person name="Poehlein A."/>
            <person name="Jagirdar A."/>
            <person name="Khonsari B."/>
            <person name="Chibani C.M."/>
            <person name="Gutierrez Gutierrez D.A."/>
            <person name="Davydova E."/>
            <person name="Alghaithi H.S."/>
            <person name="Nair K.P."/>
            <person name="Dhamotharan K."/>
            <person name="Chandran L."/>
            <person name="G W."/>
            <person name="Daniel R."/>
        </authorList>
    </citation>
    <scope>NUCLEOTIDE SEQUENCE [LARGE SCALE GENOMIC DNA]</scope>
    <source>
        <strain evidence="1 2">W6</strain>
    </source>
</reference>
<keyword evidence="2" id="KW-1185">Reference proteome</keyword>
<dbReference type="RefSeq" id="WP_038268169.1">
    <property type="nucleotide sequence ID" value="NZ_FSRH01000003.1"/>
</dbReference>
<protein>
    <recommendedName>
        <fullName evidence="3">N-acetyltransferase domain-containing protein</fullName>
    </recommendedName>
</protein>
<gene>
    <name evidence="1" type="ORF">CLIT_23c04640</name>
</gene>
<dbReference type="OrthoDB" id="1953933at2"/>
<comment type="caution">
    <text evidence="1">The sequence shown here is derived from an EMBL/GenBank/DDBJ whole genome shotgun (WGS) entry which is preliminary data.</text>
</comment>
<dbReference type="STRING" id="1121324.CLIT_23c04640"/>
<dbReference type="Proteomes" id="UP000027946">
    <property type="component" value="Unassembled WGS sequence"/>
</dbReference>
<name>A0A069RAY7_PEPLI</name>
<proteinExistence type="predicted"/>
<accession>A0A069RAY7</accession>
<sequence length="144" mass="16769">MIEITRARAEDFDSISKELLERGIEISDLENTMAIYDGKNLLGAAKYKREEITAFLEYMVVFEGGPFLDKLKDGLIKSLLNMADIEGVKIFLIQKDADEDFYKKIRFKELSDRDFVLSMDVDYSRYIYTKLPEFFEHACHSAKK</sequence>
<evidence type="ECO:0000313" key="1">
    <source>
        <dbReference type="EMBL" id="KDR94191.1"/>
    </source>
</evidence>
<dbReference type="EMBL" id="JJMM01000026">
    <property type="protein sequence ID" value="KDR94191.1"/>
    <property type="molecule type" value="Genomic_DNA"/>
</dbReference>
<dbReference type="eggNOG" id="COG0456">
    <property type="taxonomic scope" value="Bacteria"/>
</dbReference>
<evidence type="ECO:0008006" key="3">
    <source>
        <dbReference type="Google" id="ProtNLM"/>
    </source>
</evidence>
<organism evidence="1 2">
    <name type="scientific">Peptoclostridium litorale DSM 5388</name>
    <dbReference type="NCBI Taxonomy" id="1121324"/>
    <lineage>
        <taxon>Bacteria</taxon>
        <taxon>Bacillati</taxon>
        <taxon>Bacillota</taxon>
        <taxon>Clostridia</taxon>
        <taxon>Peptostreptococcales</taxon>
        <taxon>Peptoclostridiaceae</taxon>
        <taxon>Peptoclostridium</taxon>
    </lineage>
</organism>
<evidence type="ECO:0000313" key="2">
    <source>
        <dbReference type="Proteomes" id="UP000027946"/>
    </source>
</evidence>